<name>A0ABP5KNM7_9ACTN</name>
<proteinExistence type="predicted"/>
<dbReference type="SMART" id="SM00909">
    <property type="entry name" value="Germane"/>
    <property type="match status" value="1"/>
</dbReference>
<gene>
    <name evidence="2" type="primary">lpqB</name>
    <name evidence="2" type="ORF">GCM10009844_00010</name>
</gene>
<feature type="domain" description="GerMN" evidence="1">
    <location>
        <begin position="204"/>
        <end position="294"/>
    </location>
</feature>
<evidence type="ECO:0000313" key="3">
    <source>
        <dbReference type="Proteomes" id="UP001501771"/>
    </source>
</evidence>
<dbReference type="InterPro" id="IPR059026">
    <property type="entry name" value="LpqB_N"/>
</dbReference>
<dbReference type="Pfam" id="PF25976">
    <property type="entry name" value="LpqB_N"/>
    <property type="match status" value="1"/>
</dbReference>
<sequence length="584" mass="62050">MNRRRAGFAAVLLLALALAVSGCVRLPQSGPVVETKSGGALDDEPGIFIDPRPPQQGASAPEIVKGFLDAMTATPIQTNVAKQFLTKDAQASWNPESRTITYADASPPRPRGGASRVSVTLTGADQLDARGAWRGRLPHSDQVVEFPMTMENGEYRIAQAPNALIVPESWFEQRFREVSLYFFDPTAQILVPEPVFVPRGEQLATTLIRGLLRGPNPGLERVSRSFIPSGLTFGLSVPVSADGVADISLKGEAGPQTTQAIELMLAQFAWTLRQEPAIRALRVSIGGQQIQLPGGVSEVSVDQGAAYDPTGFQASSLLYGLRTGRLVSGNAGALDAVDGPFGERPYGVRSIGVNLDATEAAAVSRDGRTVLLGPVRGPAADVRQVVSGAADLLRPAWDFGDRLWLVDRTSQGARVSYVERDRPTIVDVPGVSGRSVHSFLVSRDGSRLVAVVHRNSGDTLMVSRIRHDDQGRVLGATEAQRISWEGAGRLRIRDLGWLNPTTIAVLHVLTGELSQVRTISVDGSPPGLDSLATTLRGRVLSLAGSPVDAESLYAVTRSNLIDLSNSDGGNATLDPGVTSLGYVG</sequence>
<dbReference type="Proteomes" id="UP001501771">
    <property type="component" value="Unassembled WGS sequence"/>
</dbReference>
<protein>
    <submittedName>
        <fullName evidence="2">MtrAB system accessory lipoprotein LpqB</fullName>
    </submittedName>
</protein>
<evidence type="ECO:0000313" key="2">
    <source>
        <dbReference type="EMBL" id="GAA2135080.1"/>
    </source>
</evidence>
<evidence type="ECO:0000259" key="1">
    <source>
        <dbReference type="SMART" id="SM00909"/>
    </source>
</evidence>
<reference evidence="3" key="1">
    <citation type="journal article" date="2019" name="Int. J. Syst. Evol. Microbiol.">
        <title>The Global Catalogue of Microorganisms (GCM) 10K type strain sequencing project: providing services to taxonomists for standard genome sequencing and annotation.</title>
        <authorList>
            <consortium name="The Broad Institute Genomics Platform"/>
            <consortium name="The Broad Institute Genome Sequencing Center for Infectious Disease"/>
            <person name="Wu L."/>
            <person name="Ma J."/>
        </authorList>
    </citation>
    <scope>NUCLEOTIDE SEQUENCE [LARGE SCALE GENOMIC DNA]</scope>
    <source>
        <strain evidence="3">JCM 16022</strain>
    </source>
</reference>
<dbReference type="EMBL" id="BAAAQR010000001">
    <property type="protein sequence ID" value="GAA2135080.1"/>
    <property type="molecule type" value="Genomic_DNA"/>
</dbReference>
<accession>A0ABP5KNM7</accession>
<dbReference type="RefSeq" id="WP_344145657.1">
    <property type="nucleotide sequence ID" value="NZ_BAAAQR010000001.1"/>
</dbReference>
<keyword evidence="2" id="KW-0449">Lipoprotein</keyword>
<dbReference type="Pfam" id="PF10646">
    <property type="entry name" value="Germane"/>
    <property type="match status" value="1"/>
</dbReference>
<keyword evidence="3" id="KW-1185">Reference proteome</keyword>
<dbReference type="InterPro" id="IPR018910">
    <property type="entry name" value="LpqB_C"/>
</dbReference>
<dbReference type="InterPro" id="IPR019606">
    <property type="entry name" value="GerMN"/>
</dbReference>
<comment type="caution">
    <text evidence="2">The sequence shown here is derived from an EMBL/GenBank/DDBJ whole genome shotgun (WGS) entry which is preliminary data.</text>
</comment>
<dbReference type="PROSITE" id="PS51257">
    <property type="entry name" value="PROKAR_LIPOPROTEIN"/>
    <property type="match status" value="1"/>
</dbReference>
<organism evidence="2 3">
    <name type="scientific">Nocardioides koreensis</name>
    <dbReference type="NCBI Taxonomy" id="433651"/>
    <lineage>
        <taxon>Bacteria</taxon>
        <taxon>Bacillati</taxon>
        <taxon>Actinomycetota</taxon>
        <taxon>Actinomycetes</taxon>
        <taxon>Propionibacteriales</taxon>
        <taxon>Nocardioidaceae</taxon>
        <taxon>Nocardioides</taxon>
    </lineage>
</organism>
<dbReference type="Pfam" id="PF10647">
    <property type="entry name" value="Gmad1"/>
    <property type="match status" value="1"/>
</dbReference>